<dbReference type="EMBL" id="RKHR01000003">
    <property type="protein sequence ID" value="ROS05572.1"/>
    <property type="molecule type" value="Genomic_DNA"/>
</dbReference>
<dbReference type="OrthoDB" id="9938474at2"/>
<dbReference type="RefSeq" id="WP_123711469.1">
    <property type="nucleotide sequence ID" value="NZ_RKHR01000003.1"/>
</dbReference>
<evidence type="ECO:0000313" key="2">
    <source>
        <dbReference type="Proteomes" id="UP000275394"/>
    </source>
</evidence>
<evidence type="ECO:0000313" key="1">
    <source>
        <dbReference type="EMBL" id="ROS05572.1"/>
    </source>
</evidence>
<name>A0A3N2E0Z0_9GAMM</name>
<organism evidence="1 2">
    <name type="scientific">Sinobacterium caligoides</name>
    <dbReference type="NCBI Taxonomy" id="933926"/>
    <lineage>
        <taxon>Bacteria</taxon>
        <taxon>Pseudomonadati</taxon>
        <taxon>Pseudomonadota</taxon>
        <taxon>Gammaproteobacteria</taxon>
        <taxon>Cellvibrionales</taxon>
        <taxon>Spongiibacteraceae</taxon>
        <taxon>Sinobacterium</taxon>
    </lineage>
</organism>
<keyword evidence="2" id="KW-1185">Reference proteome</keyword>
<reference evidence="1 2" key="1">
    <citation type="submission" date="2018-11" db="EMBL/GenBank/DDBJ databases">
        <title>Genomic Encyclopedia of Type Strains, Phase IV (KMG-IV): sequencing the most valuable type-strain genomes for metagenomic binning, comparative biology and taxonomic classification.</title>
        <authorList>
            <person name="Goeker M."/>
        </authorList>
    </citation>
    <scope>NUCLEOTIDE SEQUENCE [LARGE SCALE GENOMIC DNA]</scope>
    <source>
        <strain evidence="1 2">DSM 100316</strain>
    </source>
</reference>
<sequence>MANCGVCGSFTLAGIMCALCANSKTTGVFSITNDGARERELEAIEQRWVESHRGTDREMTACLQGELNNRTLSKSEAAFIQTALYGQDGSLETIWDNRAAYHRTQPRSNFTVVYQRQANGDISVIGLGQHVGTDNKKYTIDFDCGKKGLRCQRK</sequence>
<comment type="caution">
    <text evidence="1">The sequence shown here is derived from an EMBL/GenBank/DDBJ whole genome shotgun (WGS) entry which is preliminary data.</text>
</comment>
<protein>
    <submittedName>
        <fullName evidence="1">Uncharacterized protein</fullName>
    </submittedName>
</protein>
<gene>
    <name evidence="1" type="ORF">EDC56_1109</name>
</gene>
<proteinExistence type="predicted"/>
<dbReference type="AlphaFoldDB" id="A0A3N2E0Z0"/>
<accession>A0A3N2E0Z0</accession>
<dbReference type="Proteomes" id="UP000275394">
    <property type="component" value="Unassembled WGS sequence"/>
</dbReference>